<proteinExistence type="predicted"/>
<evidence type="ECO:0000259" key="2">
    <source>
        <dbReference type="Pfam" id="PF20411"/>
    </source>
</evidence>
<gene>
    <name evidence="3" type="ORF">LENED_012944</name>
</gene>
<dbReference type="InterPro" id="IPR046520">
    <property type="entry name" value="DUF6697"/>
</dbReference>
<dbReference type="AlphaFoldDB" id="A0A1Q3ETW4"/>
<evidence type="ECO:0000256" key="1">
    <source>
        <dbReference type="SAM" id="MobiDB-lite"/>
    </source>
</evidence>
<organism evidence="3 4">
    <name type="scientific">Lentinula edodes</name>
    <name type="common">Shiitake mushroom</name>
    <name type="synonym">Lentinus edodes</name>
    <dbReference type="NCBI Taxonomy" id="5353"/>
    <lineage>
        <taxon>Eukaryota</taxon>
        <taxon>Fungi</taxon>
        <taxon>Dikarya</taxon>
        <taxon>Basidiomycota</taxon>
        <taxon>Agaricomycotina</taxon>
        <taxon>Agaricomycetes</taxon>
        <taxon>Agaricomycetidae</taxon>
        <taxon>Agaricales</taxon>
        <taxon>Marasmiineae</taxon>
        <taxon>Omphalotaceae</taxon>
        <taxon>Lentinula</taxon>
    </lineage>
</organism>
<reference evidence="3 4" key="2">
    <citation type="submission" date="2017-02" db="EMBL/GenBank/DDBJ databases">
        <title>A genome survey and senescence transcriptome analysis in Lentinula edodes.</title>
        <authorList>
            <person name="Sakamoto Y."/>
            <person name="Nakade K."/>
            <person name="Sato S."/>
            <person name="Yoshida Y."/>
            <person name="Miyazaki K."/>
            <person name="Natsume S."/>
            <person name="Konno N."/>
        </authorList>
    </citation>
    <scope>NUCLEOTIDE SEQUENCE [LARGE SCALE GENOMIC DNA]</scope>
    <source>
        <strain evidence="3 4">NBRC 111202</strain>
    </source>
</reference>
<reference evidence="3 4" key="1">
    <citation type="submission" date="2016-08" db="EMBL/GenBank/DDBJ databases">
        <authorList>
            <consortium name="Lentinula edodes genome sequencing consortium"/>
            <person name="Sakamoto Y."/>
            <person name="Nakade K."/>
            <person name="Sato S."/>
            <person name="Yoshida Y."/>
            <person name="Miyazaki K."/>
            <person name="Natsume S."/>
            <person name="Konno N."/>
        </authorList>
    </citation>
    <scope>NUCLEOTIDE SEQUENCE [LARGE SCALE GENOMIC DNA]</scope>
    <source>
        <strain evidence="3 4">NBRC 111202</strain>
    </source>
</reference>
<dbReference type="Proteomes" id="UP000188533">
    <property type="component" value="Unassembled WGS sequence"/>
</dbReference>
<sequence length="434" mass="50207">MQKKEDIVKIEFCEQHVSSQLKVEDSLDVDIRKIKDEDSDDTKKVLERSEIKPALSKSSFGIVSTSSNGVGKTNASAPPRTRTRLVLDHVYIDSSQSDKKSKELQEALARLRAMRNPKLKIKKKNEYELPLNPNTLLTLLDQMKPYAVTIAELERSVTVSREFMNSVFGGGTRKSFVKVRLEKFKEHGYNDFAYLTTEVDSLAPSLAGQPGLFFSTREAFDHEYTPVWMKEPYIFRVFTRLESSRWLYQGQYKFAHCKTLTAKEWGEQGEKVQNTWAQNIAQYRWGADVRGRIAYREQFDRDPSAAQLKEMLMEEATKKTAAFPHITKEKVLSAFQKGKERMVIWKMECVGYDEGFQRRIAAEFRAWELGQNLTHKYEDINPVALNQKVETGVRQRYMKNIPQRTKMGTKKRGEQEEVVQYVPRGTRSRPLQSS</sequence>
<feature type="domain" description="DUF6697" evidence="2">
    <location>
        <begin position="158"/>
        <end position="362"/>
    </location>
</feature>
<comment type="caution">
    <text evidence="3">The sequence shown here is derived from an EMBL/GenBank/DDBJ whole genome shotgun (WGS) entry which is preliminary data.</text>
</comment>
<accession>A0A1Q3ETW4</accession>
<dbReference type="Pfam" id="PF20411">
    <property type="entry name" value="DUF6697"/>
    <property type="match status" value="1"/>
</dbReference>
<evidence type="ECO:0000313" key="3">
    <source>
        <dbReference type="EMBL" id="GAW10653.1"/>
    </source>
</evidence>
<feature type="region of interest" description="Disordered" evidence="1">
    <location>
        <begin position="403"/>
        <end position="434"/>
    </location>
</feature>
<protein>
    <recommendedName>
        <fullName evidence="2">DUF6697 domain-containing protein</fullName>
    </recommendedName>
</protein>
<evidence type="ECO:0000313" key="4">
    <source>
        <dbReference type="Proteomes" id="UP000188533"/>
    </source>
</evidence>
<name>A0A1Q3ETW4_LENED</name>
<dbReference type="EMBL" id="BDGU01001940">
    <property type="protein sequence ID" value="GAW10653.1"/>
    <property type="molecule type" value="Genomic_DNA"/>
</dbReference>
<keyword evidence="4" id="KW-1185">Reference proteome</keyword>